<sequence>MHILISGAGIAGPAAAFWLQRHGFETTVVERAPHLRTDGFEVDFRGLAHMTVLSRMGILDEIKEIQTHMGGQTIVSASGDELVSLPSEFMSGEIEVARGELSELLYRNTKDQTRYVFGDHIAGLTETPTGVTVDFASGSSESYDLVIGADGLHSGVRSLAFGPESRFRRFHGYYLAGFPMTEFPGLANTGLIYNEPGKCVMVSSNARKTGGMFVFSSPELGHVPDPKQLVADTYAGVGWETPKLLDAMWQTEDLYFDSISTIEMDTFTKGRVALLGDAGYGGTCGGMGTGAAIVCAYILAGELARADYRTAFARYESLVRPYVTRCRKAAERAGSFFSPRTSGQIWRRNQMYRLLTTPVVMKYFNKLSTSIASGIALPEYGLPADVR</sequence>
<dbReference type="Gene3D" id="3.30.9.10">
    <property type="entry name" value="D-Amino Acid Oxidase, subunit A, domain 2"/>
    <property type="match status" value="1"/>
</dbReference>
<dbReference type="InterPro" id="IPR051704">
    <property type="entry name" value="FAD_aromatic-hydroxylase"/>
</dbReference>
<keyword evidence="3" id="KW-1185">Reference proteome</keyword>
<proteinExistence type="predicted"/>
<keyword evidence="2" id="KW-0560">Oxidoreductase</keyword>
<accession>A0ABS8Z4F1</accession>
<evidence type="ECO:0000259" key="1">
    <source>
        <dbReference type="Pfam" id="PF01494"/>
    </source>
</evidence>
<dbReference type="InterPro" id="IPR036188">
    <property type="entry name" value="FAD/NAD-bd_sf"/>
</dbReference>
<gene>
    <name evidence="2" type="ORF">LWC34_01175</name>
</gene>
<reference evidence="2 3" key="1">
    <citation type="submission" date="2021-12" db="EMBL/GenBank/DDBJ databases">
        <title>Genome sequence of Kibdelosporangium philippinense ATCC 49844.</title>
        <authorList>
            <person name="Fedorov E.A."/>
            <person name="Omeragic M."/>
            <person name="Shalygina K.F."/>
            <person name="Maclea K.S."/>
        </authorList>
    </citation>
    <scope>NUCLEOTIDE SEQUENCE [LARGE SCALE GENOMIC DNA]</scope>
    <source>
        <strain evidence="2 3">ATCC 49844</strain>
    </source>
</reference>
<dbReference type="RefSeq" id="WP_233722524.1">
    <property type="nucleotide sequence ID" value="NZ_JAJVCN010000001.1"/>
</dbReference>
<dbReference type="GO" id="GO:0004497">
    <property type="term" value="F:monooxygenase activity"/>
    <property type="evidence" value="ECO:0007669"/>
    <property type="project" value="UniProtKB-KW"/>
</dbReference>
<feature type="domain" description="FAD-binding" evidence="1">
    <location>
        <begin position="3"/>
        <end position="332"/>
    </location>
</feature>
<dbReference type="PANTHER" id="PTHR46865">
    <property type="entry name" value="OXIDOREDUCTASE-RELATED"/>
    <property type="match status" value="1"/>
</dbReference>
<dbReference type="Proteomes" id="UP001521150">
    <property type="component" value="Unassembled WGS sequence"/>
</dbReference>
<evidence type="ECO:0000313" key="3">
    <source>
        <dbReference type="Proteomes" id="UP001521150"/>
    </source>
</evidence>
<protein>
    <submittedName>
        <fullName evidence="2">FAD-dependent monooxygenase</fullName>
    </submittedName>
</protein>
<organism evidence="2 3">
    <name type="scientific">Kibdelosporangium philippinense</name>
    <dbReference type="NCBI Taxonomy" id="211113"/>
    <lineage>
        <taxon>Bacteria</taxon>
        <taxon>Bacillati</taxon>
        <taxon>Actinomycetota</taxon>
        <taxon>Actinomycetes</taxon>
        <taxon>Pseudonocardiales</taxon>
        <taxon>Pseudonocardiaceae</taxon>
        <taxon>Kibdelosporangium</taxon>
    </lineage>
</organism>
<keyword evidence="2" id="KW-0503">Monooxygenase</keyword>
<dbReference type="PANTHER" id="PTHR46865:SF2">
    <property type="entry name" value="MONOOXYGENASE"/>
    <property type="match status" value="1"/>
</dbReference>
<comment type="caution">
    <text evidence="2">The sequence shown here is derived from an EMBL/GenBank/DDBJ whole genome shotgun (WGS) entry which is preliminary data.</text>
</comment>
<dbReference type="Gene3D" id="3.50.50.60">
    <property type="entry name" value="FAD/NAD(P)-binding domain"/>
    <property type="match status" value="1"/>
</dbReference>
<dbReference type="SUPFAM" id="SSF51905">
    <property type="entry name" value="FAD/NAD(P)-binding domain"/>
    <property type="match status" value="1"/>
</dbReference>
<dbReference type="EMBL" id="JAJVCN010000001">
    <property type="protein sequence ID" value="MCE7001458.1"/>
    <property type="molecule type" value="Genomic_DNA"/>
</dbReference>
<dbReference type="InterPro" id="IPR002938">
    <property type="entry name" value="FAD-bd"/>
</dbReference>
<dbReference type="PRINTS" id="PR00420">
    <property type="entry name" value="RNGMNOXGNASE"/>
</dbReference>
<evidence type="ECO:0000313" key="2">
    <source>
        <dbReference type="EMBL" id="MCE7001458.1"/>
    </source>
</evidence>
<dbReference type="Pfam" id="PF01494">
    <property type="entry name" value="FAD_binding_3"/>
    <property type="match status" value="1"/>
</dbReference>
<name>A0ABS8Z4F1_9PSEU</name>